<dbReference type="EMBL" id="BAABGN010000011">
    <property type="protein sequence ID" value="GAA4426481.1"/>
    <property type="molecule type" value="Genomic_DNA"/>
</dbReference>
<organism evidence="5 6">
    <name type="scientific">Georgenia halophila</name>
    <dbReference type="NCBI Taxonomy" id="620889"/>
    <lineage>
        <taxon>Bacteria</taxon>
        <taxon>Bacillati</taxon>
        <taxon>Actinomycetota</taxon>
        <taxon>Actinomycetes</taxon>
        <taxon>Micrococcales</taxon>
        <taxon>Bogoriellaceae</taxon>
        <taxon>Georgenia</taxon>
    </lineage>
</organism>
<dbReference type="PANTHER" id="PTHR43537:SF49">
    <property type="entry name" value="TRANSCRIPTIONAL REGULATORY PROTEIN"/>
    <property type="match status" value="1"/>
</dbReference>
<dbReference type="InterPro" id="IPR036388">
    <property type="entry name" value="WH-like_DNA-bd_sf"/>
</dbReference>
<evidence type="ECO:0000256" key="2">
    <source>
        <dbReference type="ARBA" id="ARBA00023125"/>
    </source>
</evidence>
<dbReference type="InterPro" id="IPR008920">
    <property type="entry name" value="TF_FadR/GntR_C"/>
</dbReference>
<dbReference type="RefSeq" id="WP_345216615.1">
    <property type="nucleotide sequence ID" value="NZ_BAABGN010000011.1"/>
</dbReference>
<name>A0ABP8LBY8_9MICO</name>
<dbReference type="Pfam" id="PF00392">
    <property type="entry name" value="GntR"/>
    <property type="match status" value="1"/>
</dbReference>
<dbReference type="SMART" id="SM00895">
    <property type="entry name" value="FCD"/>
    <property type="match status" value="1"/>
</dbReference>
<dbReference type="InterPro" id="IPR000524">
    <property type="entry name" value="Tscrpt_reg_HTH_GntR"/>
</dbReference>
<dbReference type="SMART" id="SM00345">
    <property type="entry name" value="HTH_GNTR"/>
    <property type="match status" value="1"/>
</dbReference>
<keyword evidence="3" id="KW-0804">Transcription</keyword>
<evidence type="ECO:0000259" key="4">
    <source>
        <dbReference type="PROSITE" id="PS50949"/>
    </source>
</evidence>
<dbReference type="SUPFAM" id="SSF46785">
    <property type="entry name" value="Winged helix' DNA-binding domain"/>
    <property type="match status" value="1"/>
</dbReference>
<comment type="caution">
    <text evidence="5">The sequence shown here is derived from an EMBL/GenBank/DDBJ whole genome shotgun (WGS) entry which is preliminary data.</text>
</comment>
<gene>
    <name evidence="5" type="ORF">GCM10023169_25270</name>
</gene>
<dbReference type="SUPFAM" id="SSF48008">
    <property type="entry name" value="GntR ligand-binding domain-like"/>
    <property type="match status" value="1"/>
</dbReference>
<dbReference type="PROSITE" id="PS50949">
    <property type="entry name" value="HTH_GNTR"/>
    <property type="match status" value="1"/>
</dbReference>
<keyword evidence="2" id="KW-0238">DNA-binding</keyword>
<sequence length="242" mass="26735">MPEAAPAWSSVTKSRTYQQVVEQIRERILDGRLGPGSHLPNEREFAQQLGCSRTSLREALRILESQGIIDIRVGGGPDGGAVVTSAARSSMGGVLELQLALGQYSYDEIIETRIALESWSCLRAASSADRQSIGQLEEILTAMEDPEIDVREFNRLDVEFHALIARSANNALTQDFMSIIRDAIHSQMIEAYNALPDWRGRVVPVKSEHRAILEAIANHEGQRASELVIAHINDFFRSGVAE</sequence>
<evidence type="ECO:0000256" key="3">
    <source>
        <dbReference type="ARBA" id="ARBA00023163"/>
    </source>
</evidence>
<accession>A0ABP8LBY8</accession>
<dbReference type="InterPro" id="IPR036390">
    <property type="entry name" value="WH_DNA-bd_sf"/>
</dbReference>
<reference evidence="6" key="1">
    <citation type="journal article" date="2019" name="Int. J. Syst. Evol. Microbiol.">
        <title>The Global Catalogue of Microorganisms (GCM) 10K type strain sequencing project: providing services to taxonomists for standard genome sequencing and annotation.</title>
        <authorList>
            <consortium name="The Broad Institute Genomics Platform"/>
            <consortium name="The Broad Institute Genome Sequencing Center for Infectious Disease"/>
            <person name="Wu L."/>
            <person name="Ma J."/>
        </authorList>
    </citation>
    <scope>NUCLEOTIDE SEQUENCE [LARGE SCALE GENOMIC DNA]</scope>
    <source>
        <strain evidence="6">JCM 17810</strain>
    </source>
</reference>
<dbReference type="Gene3D" id="1.10.10.10">
    <property type="entry name" value="Winged helix-like DNA-binding domain superfamily/Winged helix DNA-binding domain"/>
    <property type="match status" value="1"/>
</dbReference>
<dbReference type="CDD" id="cd07377">
    <property type="entry name" value="WHTH_GntR"/>
    <property type="match status" value="1"/>
</dbReference>
<proteinExistence type="predicted"/>
<dbReference type="Proteomes" id="UP001500622">
    <property type="component" value="Unassembled WGS sequence"/>
</dbReference>
<dbReference type="InterPro" id="IPR011711">
    <property type="entry name" value="GntR_C"/>
</dbReference>
<evidence type="ECO:0000256" key="1">
    <source>
        <dbReference type="ARBA" id="ARBA00023015"/>
    </source>
</evidence>
<feature type="domain" description="HTH gntR-type" evidence="4">
    <location>
        <begin position="14"/>
        <end position="86"/>
    </location>
</feature>
<dbReference type="Gene3D" id="1.20.120.530">
    <property type="entry name" value="GntR ligand-binding domain-like"/>
    <property type="match status" value="1"/>
</dbReference>
<protein>
    <submittedName>
        <fullName evidence="5">FadR/GntR family transcriptional regulator</fullName>
    </submittedName>
</protein>
<dbReference type="PANTHER" id="PTHR43537">
    <property type="entry name" value="TRANSCRIPTIONAL REGULATOR, GNTR FAMILY"/>
    <property type="match status" value="1"/>
</dbReference>
<keyword evidence="6" id="KW-1185">Reference proteome</keyword>
<evidence type="ECO:0000313" key="6">
    <source>
        <dbReference type="Proteomes" id="UP001500622"/>
    </source>
</evidence>
<dbReference type="Pfam" id="PF07729">
    <property type="entry name" value="FCD"/>
    <property type="match status" value="1"/>
</dbReference>
<dbReference type="PRINTS" id="PR00035">
    <property type="entry name" value="HTHGNTR"/>
</dbReference>
<evidence type="ECO:0000313" key="5">
    <source>
        <dbReference type="EMBL" id="GAA4426481.1"/>
    </source>
</evidence>
<keyword evidence="1" id="KW-0805">Transcription regulation</keyword>